<gene>
    <name evidence="4" type="ORF">ACFSUF_05815</name>
</gene>
<keyword evidence="5" id="KW-1185">Reference proteome</keyword>
<evidence type="ECO:0000313" key="5">
    <source>
        <dbReference type="Proteomes" id="UP001597541"/>
    </source>
</evidence>
<organism evidence="4 5">
    <name type="scientific">Paenibacillus gansuensis</name>
    <dbReference type="NCBI Taxonomy" id="306542"/>
    <lineage>
        <taxon>Bacteria</taxon>
        <taxon>Bacillati</taxon>
        <taxon>Bacillota</taxon>
        <taxon>Bacilli</taxon>
        <taxon>Bacillales</taxon>
        <taxon>Paenibacillaceae</taxon>
        <taxon>Paenibacillus</taxon>
    </lineage>
</organism>
<dbReference type="Gene3D" id="3.40.720.10">
    <property type="entry name" value="Alkaline Phosphatase, subunit A"/>
    <property type="match status" value="1"/>
</dbReference>
<evidence type="ECO:0000256" key="2">
    <source>
        <dbReference type="ARBA" id="ARBA00022801"/>
    </source>
</evidence>
<keyword evidence="1" id="KW-0479">Metal-binding</keyword>
<reference evidence="5" key="1">
    <citation type="journal article" date="2019" name="Int. J. Syst. Evol. Microbiol.">
        <title>The Global Catalogue of Microorganisms (GCM) 10K type strain sequencing project: providing services to taxonomists for standard genome sequencing and annotation.</title>
        <authorList>
            <consortium name="The Broad Institute Genomics Platform"/>
            <consortium name="The Broad Institute Genome Sequencing Center for Infectious Disease"/>
            <person name="Wu L."/>
            <person name="Ma J."/>
        </authorList>
    </citation>
    <scope>NUCLEOTIDE SEQUENCE [LARGE SCALE GENOMIC DNA]</scope>
    <source>
        <strain evidence="5">KCTC 3950</strain>
    </source>
</reference>
<proteinExistence type="predicted"/>
<accession>A0ABW5P9K4</accession>
<dbReference type="SUPFAM" id="SSF53649">
    <property type="entry name" value="Alkaline phosphatase-like"/>
    <property type="match status" value="1"/>
</dbReference>
<dbReference type="PANTHER" id="PTHR45953:SF1">
    <property type="entry name" value="IDURONATE 2-SULFATASE"/>
    <property type="match status" value="1"/>
</dbReference>
<dbReference type="EMBL" id="JBHUME010000005">
    <property type="protein sequence ID" value="MFD2611940.1"/>
    <property type="molecule type" value="Genomic_DNA"/>
</dbReference>
<dbReference type="InterPro" id="IPR000917">
    <property type="entry name" value="Sulfatase_N"/>
</dbReference>
<evidence type="ECO:0000259" key="3">
    <source>
        <dbReference type="Pfam" id="PF00884"/>
    </source>
</evidence>
<feature type="domain" description="Sulfatase N-terminal" evidence="3">
    <location>
        <begin position="4"/>
        <end position="387"/>
    </location>
</feature>
<dbReference type="InterPro" id="IPR017850">
    <property type="entry name" value="Alkaline_phosphatase_core_sf"/>
</dbReference>
<keyword evidence="2" id="KW-0378">Hydrolase</keyword>
<comment type="caution">
    <text evidence="4">The sequence shown here is derived from an EMBL/GenBank/DDBJ whole genome shotgun (WGS) entry which is preliminary data.</text>
</comment>
<name>A0ABW5P9K4_9BACL</name>
<sequence length="494" mass="56481">MTRPNVILITTDQQRYDSVGINGSKFIRTPNMDRIGMEGAVFRNAYCPNTVCTPSRVSIMTGQHLSRHGSYNIGTNPPEYRTFLSHILRREGYRTHHIGKAHWHPWGASNAETMKPDEEGTPFQDFAGFESAEVSVGHATWGIQGHYASWLKQQGAELGSFKLKRLFQQDYNETGEWDLPSKWHSGAWLAGRAIDFLKKQQKDRPFYLNLGFQDPHHPHVLPYDFVNRVHPNAVPVPEARPEDDRNIPEHIPHFRSGTLIDSRFNGRFEMAGNGKYAWGAYYSDEHKSRMTRAYYYSMVQLIDDQLGQILSALDDLGLTDRTLLVFTSDHGEMLGDHGIGQKGPLVYEGVTHIPLLMRYPHGFSSKQVDECVSLVDIAPTILDFAGVEDDIRRDGCSIKPRLQEGKPLARKGIRIEYKEEPDRIRCKCWVTEEWKLAVYSGESFGELYDRKRDPGEHCNLFYESDFQSVKSALMTELLSDMERSEPVNDRPSRV</sequence>
<dbReference type="PANTHER" id="PTHR45953">
    <property type="entry name" value="IDURONATE 2-SULFATASE"/>
    <property type="match status" value="1"/>
</dbReference>
<protein>
    <submittedName>
        <fullName evidence="4">Sulfatase</fullName>
    </submittedName>
</protein>
<dbReference type="RefSeq" id="WP_377601043.1">
    <property type="nucleotide sequence ID" value="NZ_JBHUME010000005.1"/>
</dbReference>
<evidence type="ECO:0000313" key="4">
    <source>
        <dbReference type="EMBL" id="MFD2611940.1"/>
    </source>
</evidence>
<dbReference type="Pfam" id="PF00884">
    <property type="entry name" value="Sulfatase"/>
    <property type="match status" value="1"/>
</dbReference>
<evidence type="ECO:0000256" key="1">
    <source>
        <dbReference type="ARBA" id="ARBA00022723"/>
    </source>
</evidence>
<dbReference type="Proteomes" id="UP001597541">
    <property type="component" value="Unassembled WGS sequence"/>
</dbReference>